<dbReference type="InterPro" id="IPR051081">
    <property type="entry name" value="HTH_MetalResp_TranReg"/>
</dbReference>
<gene>
    <name evidence="5" type="ORF">GQE98_15060</name>
</gene>
<dbReference type="GO" id="GO:0003700">
    <property type="term" value="F:DNA-binding transcription factor activity"/>
    <property type="evidence" value="ECO:0007669"/>
    <property type="project" value="InterPro"/>
</dbReference>
<evidence type="ECO:0000256" key="3">
    <source>
        <dbReference type="ARBA" id="ARBA00023163"/>
    </source>
</evidence>
<evidence type="ECO:0000259" key="4">
    <source>
        <dbReference type="PROSITE" id="PS50987"/>
    </source>
</evidence>
<dbReference type="EMBL" id="WTUW01000009">
    <property type="protein sequence ID" value="MZR31956.1"/>
    <property type="molecule type" value="Genomic_DNA"/>
</dbReference>
<name>A0A6L8WA03_9PROT</name>
<evidence type="ECO:0000313" key="5">
    <source>
        <dbReference type="EMBL" id="MZR31956.1"/>
    </source>
</evidence>
<dbReference type="Pfam" id="PF01022">
    <property type="entry name" value="HTH_5"/>
    <property type="match status" value="1"/>
</dbReference>
<dbReference type="CDD" id="cd00090">
    <property type="entry name" value="HTH_ARSR"/>
    <property type="match status" value="1"/>
</dbReference>
<keyword evidence="2" id="KW-0238">DNA-binding</keyword>
<dbReference type="Gene3D" id="1.10.10.10">
    <property type="entry name" value="Winged helix-like DNA-binding domain superfamily/Winged helix DNA-binding domain"/>
    <property type="match status" value="1"/>
</dbReference>
<dbReference type="AlphaFoldDB" id="A0A6L8WA03"/>
<accession>A0A6L8WA03</accession>
<dbReference type="InterPro" id="IPR036388">
    <property type="entry name" value="WH-like_DNA-bd_sf"/>
</dbReference>
<proteinExistence type="predicted"/>
<comment type="caution">
    <text evidence="5">The sequence shown here is derived from an EMBL/GenBank/DDBJ whole genome shotgun (WGS) entry which is preliminary data.</text>
</comment>
<dbReference type="RefSeq" id="WP_161316539.1">
    <property type="nucleotide sequence ID" value="NZ_WTUW01000009.1"/>
</dbReference>
<dbReference type="PANTHER" id="PTHR33154:SF33">
    <property type="entry name" value="TRANSCRIPTIONAL REPRESSOR SDPR"/>
    <property type="match status" value="1"/>
</dbReference>
<evidence type="ECO:0000313" key="6">
    <source>
        <dbReference type="Proteomes" id="UP000476030"/>
    </source>
</evidence>
<dbReference type="SUPFAM" id="SSF46785">
    <property type="entry name" value="Winged helix' DNA-binding domain"/>
    <property type="match status" value="1"/>
</dbReference>
<reference evidence="5 6" key="1">
    <citation type="submission" date="2019-12" db="EMBL/GenBank/DDBJ databases">
        <title>Snethiella sp. nov. sp. isolated from sea sand.</title>
        <authorList>
            <person name="Kim J."/>
            <person name="Jeong S.E."/>
            <person name="Jung H.S."/>
            <person name="Jeon C.O."/>
        </authorList>
    </citation>
    <scope>NUCLEOTIDE SEQUENCE [LARGE SCALE GENOMIC DNA]</scope>
    <source>
        <strain evidence="5 6">DP05</strain>
    </source>
</reference>
<dbReference type="PROSITE" id="PS50987">
    <property type="entry name" value="HTH_ARSR_2"/>
    <property type="match status" value="1"/>
</dbReference>
<dbReference type="NCBIfam" id="NF033788">
    <property type="entry name" value="HTH_metalloreg"/>
    <property type="match status" value="1"/>
</dbReference>
<keyword evidence="3" id="KW-0804">Transcription</keyword>
<protein>
    <submittedName>
        <fullName evidence="5">Metalloregulator ArsR/SmtB family transcription factor</fullName>
    </submittedName>
</protein>
<keyword evidence="1" id="KW-0805">Transcription regulation</keyword>
<dbReference type="InterPro" id="IPR011991">
    <property type="entry name" value="ArsR-like_HTH"/>
</dbReference>
<keyword evidence="6" id="KW-1185">Reference proteome</keyword>
<dbReference type="SMART" id="SM00418">
    <property type="entry name" value="HTH_ARSR"/>
    <property type="match status" value="1"/>
</dbReference>
<feature type="domain" description="HTH arsR-type" evidence="4">
    <location>
        <begin position="1"/>
        <end position="91"/>
    </location>
</feature>
<dbReference type="GO" id="GO:0003677">
    <property type="term" value="F:DNA binding"/>
    <property type="evidence" value="ECO:0007669"/>
    <property type="project" value="UniProtKB-KW"/>
</dbReference>
<dbReference type="PANTHER" id="PTHR33154">
    <property type="entry name" value="TRANSCRIPTIONAL REGULATOR, ARSR FAMILY"/>
    <property type="match status" value="1"/>
</dbReference>
<dbReference type="InterPro" id="IPR001845">
    <property type="entry name" value="HTH_ArsR_DNA-bd_dom"/>
</dbReference>
<evidence type="ECO:0000256" key="2">
    <source>
        <dbReference type="ARBA" id="ARBA00023125"/>
    </source>
</evidence>
<dbReference type="PRINTS" id="PR00778">
    <property type="entry name" value="HTHARSR"/>
</dbReference>
<evidence type="ECO:0000256" key="1">
    <source>
        <dbReference type="ARBA" id="ARBA00023015"/>
    </source>
</evidence>
<organism evidence="5 6">
    <name type="scientific">Sneathiella litorea</name>
    <dbReference type="NCBI Taxonomy" id="2606216"/>
    <lineage>
        <taxon>Bacteria</taxon>
        <taxon>Pseudomonadati</taxon>
        <taxon>Pseudomonadota</taxon>
        <taxon>Alphaproteobacteria</taxon>
        <taxon>Sneathiellales</taxon>
        <taxon>Sneathiellaceae</taxon>
        <taxon>Sneathiella</taxon>
    </lineage>
</organism>
<sequence length="108" mass="12204">MSNLSSTFAALGDATRFAIVEKLLQEGELPAGELRSVGQISAPAISRHLKVLRKAGVVEQRIDAQRRLYSVRPEAVQAIGSWSMSYREFWQKSLDRLEMALNQEMRKK</sequence>
<dbReference type="Proteomes" id="UP000476030">
    <property type="component" value="Unassembled WGS sequence"/>
</dbReference>
<dbReference type="InterPro" id="IPR036390">
    <property type="entry name" value="WH_DNA-bd_sf"/>
</dbReference>